<dbReference type="KEGG" id="vg:18504339"/>
<evidence type="ECO:0000313" key="1">
    <source>
        <dbReference type="EMBL" id="AHG24022.1"/>
    </source>
</evidence>
<evidence type="ECO:0000313" key="2">
    <source>
        <dbReference type="Proteomes" id="UP000019366"/>
    </source>
</evidence>
<keyword evidence="2" id="KW-1185">Reference proteome</keyword>
<name>W5RVA5_9CAUD</name>
<proteinExistence type="predicted"/>
<dbReference type="RefSeq" id="YP_009007769.1">
    <property type="nucleotide sequence ID" value="NC_023582.1"/>
</dbReference>
<protein>
    <submittedName>
        <fullName evidence="1">Uncharacterized protein</fullName>
    </submittedName>
</protein>
<dbReference type="GeneID" id="18504339"/>
<gene>
    <name evidence="1" type="ORF">SEP9_101</name>
</gene>
<dbReference type="OrthoDB" id="39961at10239"/>
<reference evidence="1 2" key="1">
    <citation type="journal article" date="2014" name="Res. Microbiol.">
        <title>Characterization of Staphylococcus epidermidis phage vB_SepS_SEP9 - A unique member of the Siphoviridae family.</title>
        <authorList>
            <person name="Melo L.D."/>
            <person name="Sillankorva S."/>
            <person name="Ackermann H.W."/>
            <person name="Kropinski A.M."/>
            <person name="Azeredo J."/>
            <person name="Cerca N."/>
        </authorList>
    </citation>
    <scope>NUCLEOTIDE SEQUENCE [LARGE SCALE GENOMIC DNA]</scope>
</reference>
<organism evidence="1 2">
    <name type="scientific">Staphylococcus phage vB_SepS_SEP9</name>
    <dbReference type="NCBI Taxonomy" id="1434319"/>
    <lineage>
        <taxon>Viruses</taxon>
        <taxon>Duplodnaviria</taxon>
        <taxon>Heunggongvirae</taxon>
        <taxon>Uroviricota</taxon>
        <taxon>Caudoviricetes</taxon>
        <taxon>Sextaecvirus</taxon>
        <taxon>Sextaecvirus SEP9</taxon>
    </lineage>
</organism>
<sequence>MKSKTYDIINQLLLEYETGVRKNDDITIHEVIGLHEEKGVIFGALEVEYNDYCYLIHFEIGNRWVFPSKNDIKEIENTLFNIIDEEIKKHFKN</sequence>
<dbReference type="EMBL" id="KF929199">
    <property type="protein sequence ID" value="AHG24022.1"/>
    <property type="molecule type" value="Genomic_DNA"/>
</dbReference>
<accession>W5RVA5</accession>
<dbReference type="Proteomes" id="UP000019366">
    <property type="component" value="Segment"/>
</dbReference>